<keyword evidence="4" id="KW-0862">Zinc</keyword>
<organism evidence="12 13">
    <name type="scientific">Nephila pilipes</name>
    <name type="common">Giant wood spider</name>
    <name type="synonym">Nephila maculata</name>
    <dbReference type="NCBI Taxonomy" id="299642"/>
    <lineage>
        <taxon>Eukaryota</taxon>
        <taxon>Metazoa</taxon>
        <taxon>Ecdysozoa</taxon>
        <taxon>Arthropoda</taxon>
        <taxon>Chelicerata</taxon>
        <taxon>Arachnida</taxon>
        <taxon>Araneae</taxon>
        <taxon>Araneomorphae</taxon>
        <taxon>Entelegynae</taxon>
        <taxon>Araneoidea</taxon>
        <taxon>Nephilidae</taxon>
        <taxon>Nephila</taxon>
    </lineage>
</organism>
<dbReference type="InterPro" id="IPR051078">
    <property type="entry name" value="SGF11"/>
</dbReference>
<evidence type="ECO:0000256" key="3">
    <source>
        <dbReference type="ARBA" id="ARBA00022771"/>
    </source>
</evidence>
<evidence type="ECO:0000256" key="10">
    <source>
        <dbReference type="RuleBase" id="RU261113"/>
    </source>
</evidence>
<dbReference type="Pfam" id="PF08209">
    <property type="entry name" value="Sgf11"/>
    <property type="match status" value="1"/>
</dbReference>
<feature type="region of interest" description="Disordered" evidence="11">
    <location>
        <begin position="118"/>
        <end position="214"/>
    </location>
</feature>
<comment type="function">
    <text evidence="10">Component of the transcription regulatory histone acetylation (HAT) complex SAGA, a multiprotein complex that activates transcription by remodeling chromatin and mediating histone acetylation and deubiquitination. Within the SAGA complex, participates in a subcomplex that specifically deubiquitinates histone H2B. The SAGA complex is recruited to specific gene promoters by activators, where it is required for transcription.</text>
</comment>
<dbReference type="AlphaFoldDB" id="A0A8X6Q5U9"/>
<evidence type="ECO:0000256" key="8">
    <source>
        <dbReference type="ARBA" id="ARBA00023163"/>
    </source>
</evidence>
<dbReference type="EMBL" id="BMAW01028585">
    <property type="protein sequence ID" value="GFU08138.1"/>
    <property type="molecule type" value="Genomic_DNA"/>
</dbReference>
<gene>
    <name evidence="12" type="primary">AVEN_138473_1</name>
    <name evidence="12" type="ORF">NPIL_146001</name>
</gene>
<evidence type="ECO:0000256" key="11">
    <source>
        <dbReference type="SAM" id="MobiDB-lite"/>
    </source>
</evidence>
<evidence type="ECO:0000256" key="7">
    <source>
        <dbReference type="ARBA" id="ARBA00023159"/>
    </source>
</evidence>
<dbReference type="GO" id="GO:0000124">
    <property type="term" value="C:SAGA complex"/>
    <property type="evidence" value="ECO:0007669"/>
    <property type="project" value="TreeGrafter"/>
</dbReference>
<dbReference type="InterPro" id="IPR013246">
    <property type="entry name" value="SAGA_su_Sgf11"/>
</dbReference>
<dbReference type="GO" id="GO:0003713">
    <property type="term" value="F:transcription coactivator activity"/>
    <property type="evidence" value="ECO:0007669"/>
    <property type="project" value="TreeGrafter"/>
</dbReference>
<keyword evidence="13" id="KW-1185">Reference proteome</keyword>
<reference evidence="12" key="1">
    <citation type="submission" date="2020-08" db="EMBL/GenBank/DDBJ databases">
        <title>Multicomponent nature underlies the extraordinary mechanical properties of spider dragline silk.</title>
        <authorList>
            <person name="Kono N."/>
            <person name="Nakamura H."/>
            <person name="Mori M."/>
            <person name="Yoshida Y."/>
            <person name="Ohtoshi R."/>
            <person name="Malay A.D."/>
            <person name="Moran D.A.P."/>
            <person name="Tomita M."/>
            <person name="Numata K."/>
            <person name="Arakawa K."/>
        </authorList>
    </citation>
    <scope>NUCLEOTIDE SEQUENCE</scope>
</reference>
<dbReference type="Proteomes" id="UP000887013">
    <property type="component" value="Unassembled WGS sequence"/>
</dbReference>
<keyword evidence="7 10" id="KW-0010">Activator</keyword>
<name>A0A8X6Q5U9_NEPPI</name>
<comment type="subcellular location">
    <subcellularLocation>
        <location evidence="1 10">Nucleus</location>
    </subcellularLocation>
</comment>
<keyword evidence="2" id="KW-0479">Metal-binding</keyword>
<accession>A0A8X6Q5U9</accession>
<keyword evidence="6" id="KW-0805">Transcription regulation</keyword>
<evidence type="ECO:0000256" key="5">
    <source>
        <dbReference type="ARBA" id="ARBA00022853"/>
    </source>
</evidence>
<evidence type="ECO:0000256" key="9">
    <source>
        <dbReference type="ARBA" id="ARBA00023242"/>
    </source>
</evidence>
<protein>
    <recommendedName>
        <fullName evidence="10">SAGA-associated factor 11</fullName>
    </recommendedName>
</protein>
<evidence type="ECO:0000313" key="13">
    <source>
        <dbReference type="Proteomes" id="UP000887013"/>
    </source>
</evidence>
<dbReference type="PANTHER" id="PTHR46367:SF1">
    <property type="entry name" value="ATAXIN-7-LIKE PROTEIN 3"/>
    <property type="match status" value="1"/>
</dbReference>
<evidence type="ECO:0000313" key="12">
    <source>
        <dbReference type="EMBL" id="GFU08138.1"/>
    </source>
</evidence>
<sequence>MEQACSDRREKDSLQPSSLMEKTYDGLLEEIVFDVFSDICFSVHREVKLGYYPMHEYVIRDKKFEIYDASRDGHGIGSDILGNFKGSQKVISCPCCKIGICTSRFAPHLLDCMGRGRAKRNSSNRFTDMYESDHDDENVPDCEIRKKKKGKNKGKRVRRVHCGDHYSGVLPSNEANFTETATAPADDDEDDEMRTEENRNPPGDETDAEKPDYI</sequence>
<comment type="caution">
    <text evidence="12">The sequence shown here is derived from an EMBL/GenBank/DDBJ whole genome shotgun (WGS) entry which is preliminary data.</text>
</comment>
<dbReference type="GO" id="GO:0006357">
    <property type="term" value="P:regulation of transcription by RNA polymerase II"/>
    <property type="evidence" value="ECO:0007669"/>
    <property type="project" value="TreeGrafter"/>
</dbReference>
<comment type="similarity">
    <text evidence="10">Belongs to the SGF11 family.</text>
</comment>
<dbReference type="PANTHER" id="PTHR46367">
    <property type="entry name" value="ATAXIN-7-LIKE PROTEIN 3"/>
    <property type="match status" value="1"/>
</dbReference>
<feature type="compositionally biased region" description="Acidic residues" evidence="11">
    <location>
        <begin position="185"/>
        <end position="194"/>
    </location>
</feature>
<proteinExistence type="inferred from homology"/>
<dbReference type="GO" id="GO:0006325">
    <property type="term" value="P:chromatin organization"/>
    <property type="evidence" value="ECO:0007669"/>
    <property type="project" value="UniProtKB-KW"/>
</dbReference>
<dbReference type="GO" id="GO:0008270">
    <property type="term" value="F:zinc ion binding"/>
    <property type="evidence" value="ECO:0007669"/>
    <property type="project" value="UniProtKB-KW"/>
</dbReference>
<evidence type="ECO:0000256" key="4">
    <source>
        <dbReference type="ARBA" id="ARBA00022833"/>
    </source>
</evidence>
<evidence type="ECO:0000256" key="1">
    <source>
        <dbReference type="ARBA" id="ARBA00004123"/>
    </source>
</evidence>
<keyword evidence="8" id="KW-0804">Transcription</keyword>
<evidence type="ECO:0000256" key="6">
    <source>
        <dbReference type="ARBA" id="ARBA00023015"/>
    </source>
</evidence>
<keyword evidence="3" id="KW-0863">Zinc-finger</keyword>
<keyword evidence="5" id="KW-0156">Chromatin regulator</keyword>
<keyword evidence="9" id="KW-0539">Nucleus</keyword>
<feature type="compositionally biased region" description="Basic residues" evidence="11">
    <location>
        <begin position="145"/>
        <end position="160"/>
    </location>
</feature>
<dbReference type="OrthoDB" id="21557at2759"/>
<comment type="subunit">
    <text evidence="10">Component of some SAGA transcription coactivator-HAT complexes.</text>
</comment>
<evidence type="ECO:0000256" key="2">
    <source>
        <dbReference type="ARBA" id="ARBA00022723"/>
    </source>
</evidence>
<dbReference type="GO" id="GO:0071819">
    <property type="term" value="C:DUBm complex"/>
    <property type="evidence" value="ECO:0007669"/>
    <property type="project" value="TreeGrafter"/>
</dbReference>